<comment type="caution">
    <text evidence="1">The sequence shown here is derived from an EMBL/GenBank/DDBJ whole genome shotgun (WGS) entry which is preliminary data.</text>
</comment>
<dbReference type="Proteomes" id="UP000015454">
    <property type="component" value="Unassembled WGS sequence"/>
</dbReference>
<gene>
    <name evidence="1" type="ORF">LEP1GSC050_1927</name>
</gene>
<organism evidence="1 2">
    <name type="scientific">Leptospira broomii serovar Hurstbridge str. 5399</name>
    <dbReference type="NCBI Taxonomy" id="1049789"/>
    <lineage>
        <taxon>Bacteria</taxon>
        <taxon>Pseudomonadati</taxon>
        <taxon>Spirochaetota</taxon>
        <taxon>Spirochaetia</taxon>
        <taxon>Leptospirales</taxon>
        <taxon>Leptospiraceae</taxon>
        <taxon>Leptospira</taxon>
    </lineage>
</organism>
<reference evidence="1" key="1">
    <citation type="submission" date="2013-05" db="EMBL/GenBank/DDBJ databases">
        <authorList>
            <person name="Harkins D.M."/>
            <person name="Durkin A.S."/>
            <person name="Brinkac L.M."/>
            <person name="Haft D.H."/>
            <person name="Selengut J.D."/>
            <person name="Sanka R."/>
            <person name="DePew J."/>
            <person name="Purushe J."/>
            <person name="Hartskeerl R.A."/>
            <person name="Ahmed A."/>
            <person name="van der Linden H."/>
            <person name="Goris M.G.A."/>
            <person name="Vinetz J.M."/>
            <person name="Sutton G.G."/>
            <person name="Nierman W.C."/>
            <person name="Fouts D.E."/>
        </authorList>
    </citation>
    <scope>NUCLEOTIDE SEQUENCE [LARGE SCALE GENOMIC DNA]</scope>
    <source>
        <strain evidence="1">5399</strain>
    </source>
</reference>
<protein>
    <submittedName>
        <fullName evidence="1">Uncharacterized protein</fullName>
    </submittedName>
</protein>
<dbReference type="AlphaFoldDB" id="T0F902"/>
<proteinExistence type="predicted"/>
<dbReference type="STRING" id="1049789.LEP1GSC050_1927"/>
<evidence type="ECO:0000313" key="2">
    <source>
        <dbReference type="Proteomes" id="UP000015454"/>
    </source>
</evidence>
<evidence type="ECO:0000313" key="1">
    <source>
        <dbReference type="EMBL" id="EQA44391.1"/>
    </source>
</evidence>
<accession>T0F902</accession>
<dbReference type="EMBL" id="AHMO02000008">
    <property type="protein sequence ID" value="EQA44391.1"/>
    <property type="molecule type" value="Genomic_DNA"/>
</dbReference>
<keyword evidence="2" id="KW-1185">Reference proteome</keyword>
<sequence length="94" mass="10639">MFGLDAIVQNWRERIGVEVEEIPTAIEDKNRPAELSKWRRDAKPASQAPFALPKLKAIVPTQVRIVNKKCLSISPIQSIQIKKSRCSKRERSSG</sequence>
<name>T0F902_9LEPT</name>